<proteinExistence type="predicted"/>
<keyword evidence="2" id="KW-1185">Reference proteome</keyword>
<dbReference type="AlphaFoldDB" id="A0A3P7EKU4"/>
<accession>A0A3P7EKU4</accession>
<reference evidence="1 2" key="1">
    <citation type="submission" date="2018-11" db="EMBL/GenBank/DDBJ databases">
        <authorList>
            <consortium name="Pathogen Informatics"/>
        </authorList>
    </citation>
    <scope>NUCLEOTIDE SEQUENCE [LARGE SCALE GENOMIC DNA]</scope>
</reference>
<dbReference type="Proteomes" id="UP000270924">
    <property type="component" value="Unassembled WGS sequence"/>
</dbReference>
<evidence type="ECO:0000313" key="1">
    <source>
        <dbReference type="EMBL" id="VDM17184.1"/>
    </source>
</evidence>
<organism evidence="1 2">
    <name type="scientific">Wuchereria bancrofti</name>
    <dbReference type="NCBI Taxonomy" id="6293"/>
    <lineage>
        <taxon>Eukaryota</taxon>
        <taxon>Metazoa</taxon>
        <taxon>Ecdysozoa</taxon>
        <taxon>Nematoda</taxon>
        <taxon>Chromadorea</taxon>
        <taxon>Rhabditida</taxon>
        <taxon>Spirurina</taxon>
        <taxon>Spiruromorpha</taxon>
        <taxon>Filarioidea</taxon>
        <taxon>Onchocercidae</taxon>
        <taxon>Wuchereria</taxon>
    </lineage>
</organism>
<protein>
    <submittedName>
        <fullName evidence="1">Uncharacterized protein</fullName>
    </submittedName>
</protein>
<name>A0A3P7EKU4_WUCBA</name>
<gene>
    <name evidence="1" type="ORF">WBA_LOCUS9646</name>
</gene>
<sequence length="89" mass="10112">MDHGVLVTLHKGMKPILLKNRISNLIEILLSYSNLDVRNVAHARVLGFKVGQKIIIQYLGRDPYTGYHRISRKTLQSASLPVQNVHHDT</sequence>
<dbReference type="InParanoid" id="A0A3P7EKU4"/>
<dbReference type="OrthoDB" id="437922at2759"/>
<evidence type="ECO:0000313" key="2">
    <source>
        <dbReference type="Proteomes" id="UP000270924"/>
    </source>
</evidence>
<dbReference type="EMBL" id="UYWW01009856">
    <property type="protein sequence ID" value="VDM17184.1"/>
    <property type="molecule type" value="Genomic_DNA"/>
</dbReference>